<dbReference type="Proteomes" id="UP000476820">
    <property type="component" value="Unassembled WGS sequence"/>
</dbReference>
<accession>A0A0C2SEZ5</accession>
<name>A0A0C2SEZ5_CLOBO</name>
<dbReference type="AlphaFoldDB" id="A0A0C2SEZ5"/>
<evidence type="ECO:0000313" key="3">
    <source>
        <dbReference type="EMBL" id="NFN33643.1"/>
    </source>
</evidence>
<evidence type="ECO:0000313" key="4">
    <source>
        <dbReference type="Proteomes" id="UP000473681"/>
    </source>
</evidence>
<evidence type="ECO:0000256" key="1">
    <source>
        <dbReference type="SAM" id="MobiDB-lite"/>
    </source>
</evidence>
<feature type="region of interest" description="Disordered" evidence="1">
    <location>
        <begin position="1"/>
        <end position="21"/>
    </location>
</feature>
<gene>
    <name evidence="2" type="ORF">FC774_02315</name>
    <name evidence="3" type="ORF">FDB51_00570</name>
</gene>
<dbReference type="EMBL" id="SWVK01000001">
    <property type="protein sequence ID" value="NFN33643.1"/>
    <property type="molecule type" value="Genomic_DNA"/>
</dbReference>
<proteinExistence type="predicted"/>
<dbReference type="EMBL" id="SWOV01000004">
    <property type="protein sequence ID" value="NFF86742.1"/>
    <property type="molecule type" value="Genomic_DNA"/>
</dbReference>
<protein>
    <submittedName>
        <fullName evidence="3">Uncharacterized protein</fullName>
    </submittedName>
</protein>
<comment type="caution">
    <text evidence="3">The sequence shown here is derived from an EMBL/GenBank/DDBJ whole genome shotgun (WGS) entry which is preliminary data.</text>
</comment>
<dbReference type="Proteomes" id="UP000473681">
    <property type="component" value="Unassembled WGS sequence"/>
</dbReference>
<feature type="compositionally biased region" description="Polar residues" evidence="1">
    <location>
        <begin position="1"/>
        <end position="11"/>
    </location>
</feature>
<dbReference type="RefSeq" id="WP_041084596.1">
    <property type="nucleotide sequence ID" value="NZ_JACBBZ010000003.1"/>
</dbReference>
<evidence type="ECO:0000313" key="2">
    <source>
        <dbReference type="EMBL" id="NFF86742.1"/>
    </source>
</evidence>
<reference evidence="4 5" key="1">
    <citation type="submission" date="2019-04" db="EMBL/GenBank/DDBJ databases">
        <title>Genome sequencing of Clostridium botulinum Groups I-IV and Clostridium butyricum.</title>
        <authorList>
            <person name="Brunt J."/>
            <person name="Van Vliet A.H.M."/>
            <person name="Stringer S.C."/>
            <person name="Carter A.T."/>
            <person name="Peck M.W."/>
        </authorList>
    </citation>
    <scope>NUCLEOTIDE SEQUENCE [LARGE SCALE GENOMIC DNA]</scope>
    <source>
        <strain evidence="2 5">1605</strain>
        <strain evidence="3 4">CB-K-33E</strain>
    </source>
</reference>
<organism evidence="3 4">
    <name type="scientific">Clostridium botulinum</name>
    <dbReference type="NCBI Taxonomy" id="1491"/>
    <lineage>
        <taxon>Bacteria</taxon>
        <taxon>Bacillati</taxon>
        <taxon>Bacillota</taxon>
        <taxon>Clostridia</taxon>
        <taxon>Eubacteriales</taxon>
        <taxon>Clostridiaceae</taxon>
        <taxon>Clostridium</taxon>
    </lineage>
</organism>
<evidence type="ECO:0000313" key="5">
    <source>
        <dbReference type="Proteomes" id="UP000476820"/>
    </source>
</evidence>
<sequence>MNYKNCDNNTDTESKKNNSENSTDNIDTFLKNLDITLPNLEKIGAAFLAIGYSTFLSAANLDIADALDVNDSGIVPFSVFVSGQKLNLIGYTILWIVSAERVKEAKFKINNTDEDINLNAFLGIEFSYLLSIYANFIRLQSFLQLEAMDINKNSTE</sequence>